<dbReference type="InterPro" id="IPR035899">
    <property type="entry name" value="DBL_dom_sf"/>
</dbReference>
<dbReference type="GO" id="GO:0005509">
    <property type="term" value="F:calcium ion binding"/>
    <property type="evidence" value="ECO:0007669"/>
    <property type="project" value="InterPro"/>
</dbReference>
<proteinExistence type="predicted"/>
<feature type="region of interest" description="Disordered" evidence="8">
    <location>
        <begin position="373"/>
        <end position="409"/>
    </location>
</feature>
<organism evidence="14 15">
    <name type="scientific">Zophobas morio</name>
    <dbReference type="NCBI Taxonomy" id="2755281"/>
    <lineage>
        <taxon>Eukaryota</taxon>
        <taxon>Metazoa</taxon>
        <taxon>Ecdysozoa</taxon>
        <taxon>Arthropoda</taxon>
        <taxon>Hexapoda</taxon>
        <taxon>Insecta</taxon>
        <taxon>Pterygota</taxon>
        <taxon>Neoptera</taxon>
        <taxon>Endopterygota</taxon>
        <taxon>Coleoptera</taxon>
        <taxon>Polyphaga</taxon>
        <taxon>Cucujiformia</taxon>
        <taxon>Tenebrionidae</taxon>
        <taxon>Zophobas</taxon>
    </lineage>
</organism>
<gene>
    <name evidence="14" type="ORF">Zmor_007252</name>
</gene>
<keyword evidence="15" id="KW-1185">Reference proteome</keyword>
<dbReference type="SMART" id="SM00325">
    <property type="entry name" value="RhoGEF"/>
    <property type="match status" value="1"/>
</dbReference>
<evidence type="ECO:0000256" key="4">
    <source>
        <dbReference type="ARBA" id="ARBA00022583"/>
    </source>
</evidence>
<feature type="domain" description="EH" evidence="12">
    <location>
        <begin position="18"/>
        <end position="106"/>
    </location>
</feature>
<dbReference type="CDD" id="cd11836">
    <property type="entry name" value="SH3_Intersectin_1"/>
    <property type="match status" value="1"/>
</dbReference>
<feature type="domain" description="EH" evidence="12">
    <location>
        <begin position="302"/>
        <end position="391"/>
    </location>
</feature>
<dbReference type="PRINTS" id="PR00452">
    <property type="entry name" value="SH3DOMAIN"/>
</dbReference>
<feature type="region of interest" description="Disordered" evidence="8">
    <location>
        <begin position="927"/>
        <end position="948"/>
    </location>
</feature>
<feature type="domain" description="SH3" evidence="9">
    <location>
        <begin position="866"/>
        <end position="924"/>
    </location>
</feature>
<dbReference type="GO" id="GO:0005085">
    <property type="term" value="F:guanyl-nucleotide exchange factor activity"/>
    <property type="evidence" value="ECO:0007669"/>
    <property type="project" value="InterPro"/>
</dbReference>
<protein>
    <recommendedName>
        <fullName evidence="16">Intersectin-1</fullName>
    </recommendedName>
</protein>
<sequence>MSAAGTPSTDPWVILARERARYDEQFKSLKPNNGVVTGEQAKGFFLQSQLPPLVLGQIWALADTDADGKMDLNEFSIACKLINLKLRGYEVPKVLPPTLLASLRTNTPPAIPPLPNPALISAPPRPEPPKPALMQNQVPPTQPLLPNLSGGGVMNQQPPISGIPPMMAGIPPQSSGGIPTGIVPPMQSAIPQVQPLIGMGAQPLVNQVVPNTGFPTAPLGASVPPMPSNVPLIPGATAVPTAAAAPIVPAPHMSPVGATTAISSVAPLGPGATSTPRSSVASLDKTASIESPQVDWAVPHQTKLKYTQIFNTTDRTRSGFLSGAQARNVMVQTKLPQSILAQIWGLSDMDADGRLGCEEFVLAMHLCEQSQLGNPPPAKLPPDLIPPSFRRGPRTASISSQGSGAPIEQDPAATLLQTSFEDKRKENFEKGQAELERRRKALLDQQRKEAEERERKEREEIERREKARQEAERKRMEELERQMREQQEQERLKEEERKRQAEQREAARREMERQRQLEWEKQRLQELQQQRQREQENVLKLKAKSQSLTIELSSLNDQVKELSQKICDTRLGVSNVKTTIDGMRSTRDSQMQEMSQLKNKLKEQNTKLLALSQEKAKLDAKNKLNAQMGGLDAEQAKIAFENKEITIKNLREKIEDMQRQIEGKLSDIENNNTQLSDLKTQLRTLVSECESLYSVYEEKKTKVLEMKNSNKAMDYSGGWKTNDAWGDDGTQAPSDWPVDNWGAAAETTELQSDAGVVRYRALYEFVARNSDEISFQPGDTINVPTKQTGEPGWLAGEIRGHTGWFPESYVEPIDGVSVRDTPAVEPFAEETETKRLEGIAEVPEVTETTNTVVEPQEIIPQPEPSEEVEYYIANYPYQSQETGDLTFNAGDVITVVKKEGDWWTGKIGNIVGIFPSNYVQKVDVNSGTNSSAANTTIPPPPASAADNANTQVDNEVSQINENKAVEKPLDASITSSAQSVKGKKPEIASVIAPYQATSAEQLSLARGQLIMIRKKTDSGWWEGELQAKGRKRQVGWFPASYVKVLNSSGRASGRTTPVSTTRMQQEVVIDKVIALFPYVAGNPDELSFAKDDIISVTAREEEAWWRGELNGVSGLFPSNYVAPLQQQSNTINKKRQDSIREFIQTEKVYVDDMSTVHEVFEIPLKKSGVIAKDEAEKIFMNWHDILQCNRNFLAGLYDWTSSGSDILGPVISKHLRNMQVYEIFCVKQLDSAALLQKVTETSTAFRDLMRKCQNNVATKGMPLSSFLIKPMQRITRYPLLISKIIENTPPDHPDYESLQEALRDAEKFLNDMNENVRQKENQERYDWLQRCVQNDLNIVFNSETNKLGPRKLSHFGGLSKVKSGKELVGFLFNDFFLLIQPSKSLGTQFTFQRNNNISYKMYKQPILIQDLTISRESTDHVEQGTDSNRVIKMQDNKNKYTLSLLAPTVNECNLWVKRIEKCKEVYEKVENLSQLRPKTINFDGIWLRLTIIGANEISSRTRHKTNSFKKKGKPHTDNVYCKVTLGDQKQQTDLSKDQVINGNVPQNGAPQAPTIVWNSSMQFQLRNIDTEIVTFTVFGLNLYCPDEFLGRADLKVTEVFRERQHTNGPIIKKLILHQVESGEIVVKLDLQMFDF</sequence>
<comment type="caution">
    <text evidence="14">The sequence shown here is derived from an EMBL/GenBank/DDBJ whole genome shotgun (WGS) entry which is preliminary data.</text>
</comment>
<dbReference type="CDD" id="cd00052">
    <property type="entry name" value="EH"/>
    <property type="match status" value="2"/>
</dbReference>
<dbReference type="InterPro" id="IPR011992">
    <property type="entry name" value="EF-hand-dom_pair"/>
</dbReference>
<dbReference type="Gene3D" id="2.30.29.30">
    <property type="entry name" value="Pleckstrin-homology domain (PH domain)/Phosphotyrosine-binding domain (PTB)"/>
    <property type="match status" value="1"/>
</dbReference>
<dbReference type="GO" id="GO:0035025">
    <property type="term" value="P:positive regulation of Rho protein signal transduction"/>
    <property type="evidence" value="ECO:0007669"/>
    <property type="project" value="TreeGrafter"/>
</dbReference>
<dbReference type="SMART" id="SM00054">
    <property type="entry name" value="EFh"/>
    <property type="match status" value="3"/>
</dbReference>
<keyword evidence="4" id="KW-0254">Endocytosis</keyword>
<dbReference type="Gene3D" id="2.60.40.150">
    <property type="entry name" value="C2 domain"/>
    <property type="match status" value="1"/>
</dbReference>
<dbReference type="Gene3D" id="1.10.238.10">
    <property type="entry name" value="EF-hand"/>
    <property type="match status" value="2"/>
</dbReference>
<feature type="domain" description="DH" evidence="11">
    <location>
        <begin position="1134"/>
        <end position="1315"/>
    </location>
</feature>
<dbReference type="PROSITE" id="PS50222">
    <property type="entry name" value="EF_HAND_2"/>
    <property type="match status" value="2"/>
</dbReference>
<dbReference type="SUPFAM" id="SSF48065">
    <property type="entry name" value="DBL homology domain (DH-domain)"/>
    <property type="match status" value="1"/>
</dbReference>
<dbReference type="CDD" id="cd22249">
    <property type="entry name" value="UDM1_RNF168_RNF169-like"/>
    <property type="match status" value="1"/>
</dbReference>
<dbReference type="Pfam" id="PF16652">
    <property type="entry name" value="PH_13"/>
    <property type="match status" value="1"/>
</dbReference>
<keyword evidence="5" id="KW-0106">Calcium</keyword>
<dbReference type="GO" id="GO:0005737">
    <property type="term" value="C:cytoplasm"/>
    <property type="evidence" value="ECO:0007669"/>
    <property type="project" value="UniProtKB-SubCell"/>
</dbReference>
<dbReference type="InterPro" id="IPR000008">
    <property type="entry name" value="C2_dom"/>
</dbReference>
<dbReference type="SUPFAM" id="SSF50044">
    <property type="entry name" value="SH3-domain"/>
    <property type="match status" value="4"/>
</dbReference>
<dbReference type="Pfam" id="PF12763">
    <property type="entry name" value="EH"/>
    <property type="match status" value="2"/>
</dbReference>
<evidence type="ECO:0000256" key="6">
    <source>
        <dbReference type="PROSITE-ProRule" id="PRU00192"/>
    </source>
</evidence>
<dbReference type="InterPro" id="IPR001452">
    <property type="entry name" value="SH3_domain"/>
</dbReference>
<evidence type="ECO:0000259" key="13">
    <source>
        <dbReference type="PROSITE" id="PS50222"/>
    </source>
</evidence>
<dbReference type="InterPro" id="IPR011993">
    <property type="entry name" value="PH-like_dom_sf"/>
</dbReference>
<dbReference type="SUPFAM" id="SSF50729">
    <property type="entry name" value="PH domain-like"/>
    <property type="match status" value="1"/>
</dbReference>
<dbReference type="CDD" id="cd11838">
    <property type="entry name" value="SH3_Intersectin_3"/>
    <property type="match status" value="1"/>
</dbReference>
<dbReference type="PROSITE" id="PS50004">
    <property type="entry name" value="C2"/>
    <property type="match status" value="1"/>
</dbReference>
<dbReference type="SMART" id="SM00326">
    <property type="entry name" value="SH3"/>
    <property type="match status" value="4"/>
</dbReference>
<feature type="compositionally biased region" description="Pro residues" evidence="8">
    <location>
        <begin position="374"/>
        <end position="385"/>
    </location>
</feature>
<dbReference type="EMBL" id="JALNTZ010000002">
    <property type="protein sequence ID" value="KAJ3662938.1"/>
    <property type="molecule type" value="Genomic_DNA"/>
</dbReference>
<evidence type="ECO:0000259" key="9">
    <source>
        <dbReference type="PROSITE" id="PS50002"/>
    </source>
</evidence>
<dbReference type="Proteomes" id="UP001168821">
    <property type="component" value="Unassembled WGS sequence"/>
</dbReference>
<dbReference type="Gene3D" id="2.30.30.40">
    <property type="entry name" value="SH3 Domains"/>
    <property type="match status" value="4"/>
</dbReference>
<dbReference type="Pfam" id="PF14604">
    <property type="entry name" value="SH3_9"/>
    <property type="match status" value="3"/>
</dbReference>
<keyword evidence="7" id="KW-0175">Coiled coil</keyword>
<evidence type="ECO:0000259" key="12">
    <source>
        <dbReference type="PROSITE" id="PS50031"/>
    </source>
</evidence>
<dbReference type="Pfam" id="PF00621">
    <property type="entry name" value="RhoGEF"/>
    <property type="match status" value="1"/>
</dbReference>
<feature type="domain" description="EF-hand" evidence="13">
    <location>
        <begin position="335"/>
        <end position="370"/>
    </location>
</feature>
<evidence type="ECO:0000256" key="1">
    <source>
        <dbReference type="ARBA" id="ARBA00004496"/>
    </source>
</evidence>
<comment type="subcellular location">
    <subcellularLocation>
        <location evidence="1">Cytoplasm</location>
    </subcellularLocation>
</comment>
<dbReference type="InterPro" id="IPR036028">
    <property type="entry name" value="SH3-like_dom_sf"/>
</dbReference>
<evidence type="ECO:0000259" key="10">
    <source>
        <dbReference type="PROSITE" id="PS50004"/>
    </source>
</evidence>
<dbReference type="InterPro" id="IPR051480">
    <property type="entry name" value="Endocytic_GEF_Adapter"/>
</dbReference>
<evidence type="ECO:0000259" key="11">
    <source>
        <dbReference type="PROSITE" id="PS50010"/>
    </source>
</evidence>
<dbReference type="Gene3D" id="1.20.900.10">
    <property type="entry name" value="Dbl homology (DH) domain"/>
    <property type="match status" value="1"/>
</dbReference>
<evidence type="ECO:0000256" key="3">
    <source>
        <dbReference type="ARBA" id="ARBA00022490"/>
    </source>
</evidence>
<evidence type="ECO:0000256" key="7">
    <source>
        <dbReference type="SAM" id="Coils"/>
    </source>
</evidence>
<dbReference type="InterPro" id="IPR000261">
    <property type="entry name" value="EH_dom"/>
</dbReference>
<keyword evidence="3" id="KW-0963">Cytoplasm</keyword>
<dbReference type="FunFam" id="2.30.30.40:FF:000072">
    <property type="entry name" value="Unconventional Myosin IB"/>
    <property type="match status" value="1"/>
</dbReference>
<feature type="domain" description="SH3" evidence="9">
    <location>
        <begin position="983"/>
        <end position="1047"/>
    </location>
</feature>
<feature type="domain" description="EF-hand" evidence="13">
    <location>
        <begin position="50"/>
        <end position="85"/>
    </location>
</feature>
<name>A0AA38IRN6_9CUCU</name>
<evidence type="ECO:0000256" key="8">
    <source>
        <dbReference type="SAM" id="MobiDB-lite"/>
    </source>
</evidence>
<dbReference type="PROSITE" id="PS50010">
    <property type="entry name" value="DH_2"/>
    <property type="match status" value="1"/>
</dbReference>
<dbReference type="PROSITE" id="PS50002">
    <property type="entry name" value="SH3"/>
    <property type="match status" value="4"/>
</dbReference>
<evidence type="ECO:0000313" key="15">
    <source>
        <dbReference type="Proteomes" id="UP001168821"/>
    </source>
</evidence>
<dbReference type="CDD" id="cd00160">
    <property type="entry name" value="RhoGEF"/>
    <property type="match status" value="1"/>
</dbReference>
<dbReference type="InterPro" id="IPR001849">
    <property type="entry name" value="PH_domain"/>
</dbReference>
<dbReference type="CDD" id="cd11839">
    <property type="entry name" value="SH3_Intersectin_4"/>
    <property type="match status" value="1"/>
</dbReference>
<dbReference type="PROSITE" id="PS50031">
    <property type="entry name" value="EH"/>
    <property type="match status" value="2"/>
</dbReference>
<feature type="domain" description="SH3" evidence="9">
    <location>
        <begin position="754"/>
        <end position="815"/>
    </location>
</feature>
<evidence type="ECO:0000313" key="14">
    <source>
        <dbReference type="EMBL" id="KAJ3662938.1"/>
    </source>
</evidence>
<dbReference type="PANTHER" id="PTHR46006:SF6">
    <property type="entry name" value="INTERSECTIN-2 ISOFORM X1"/>
    <property type="match status" value="1"/>
</dbReference>
<dbReference type="SUPFAM" id="SSF47473">
    <property type="entry name" value="EF-hand"/>
    <property type="match status" value="2"/>
</dbReference>
<evidence type="ECO:0000256" key="2">
    <source>
        <dbReference type="ARBA" id="ARBA00022443"/>
    </source>
</evidence>
<feature type="domain" description="SH3" evidence="9">
    <location>
        <begin position="1067"/>
        <end position="1126"/>
    </location>
</feature>
<evidence type="ECO:0000256" key="5">
    <source>
        <dbReference type="ARBA" id="ARBA00022837"/>
    </source>
</evidence>
<dbReference type="SMART" id="SM00027">
    <property type="entry name" value="EH"/>
    <property type="match status" value="2"/>
</dbReference>
<feature type="region of interest" description="Disordered" evidence="8">
    <location>
        <begin position="442"/>
        <end position="509"/>
    </location>
</feature>
<dbReference type="InterPro" id="IPR035892">
    <property type="entry name" value="C2_domain_sf"/>
</dbReference>
<dbReference type="FunFam" id="1.10.238.10:FF:000055">
    <property type="entry name" value="Intersectin-1 isoform 1"/>
    <property type="match status" value="1"/>
</dbReference>
<dbReference type="Pfam" id="PF00168">
    <property type="entry name" value="C2"/>
    <property type="match status" value="1"/>
</dbReference>
<keyword evidence="2 6" id="KW-0728">SH3 domain</keyword>
<dbReference type="GO" id="GO:0006897">
    <property type="term" value="P:endocytosis"/>
    <property type="evidence" value="ECO:0007669"/>
    <property type="project" value="UniProtKB-KW"/>
</dbReference>
<dbReference type="PANTHER" id="PTHR46006">
    <property type="entry name" value="RHO GUANINE NUCLEOTIDE EXCHANGE FACTOR AT 64C, ISOFORM A"/>
    <property type="match status" value="1"/>
</dbReference>
<dbReference type="InterPro" id="IPR002048">
    <property type="entry name" value="EF_hand_dom"/>
</dbReference>
<dbReference type="PROSITE" id="PS00018">
    <property type="entry name" value="EF_HAND_1"/>
    <property type="match status" value="2"/>
</dbReference>
<dbReference type="InterPro" id="IPR018247">
    <property type="entry name" value="EF_Hand_1_Ca_BS"/>
</dbReference>
<evidence type="ECO:0008006" key="16">
    <source>
        <dbReference type="Google" id="ProtNLM"/>
    </source>
</evidence>
<feature type="compositionally biased region" description="Polar residues" evidence="8">
    <location>
        <begin position="927"/>
        <end position="936"/>
    </location>
</feature>
<accession>A0AA38IRN6</accession>
<dbReference type="InterPro" id="IPR000219">
    <property type="entry name" value="DH_dom"/>
</dbReference>
<feature type="coiled-coil region" evidence="7">
    <location>
        <begin position="1295"/>
        <end position="1322"/>
    </location>
</feature>
<dbReference type="Pfam" id="PF00018">
    <property type="entry name" value="SH3_1"/>
    <property type="match status" value="1"/>
</dbReference>
<dbReference type="SUPFAM" id="SSF49562">
    <property type="entry name" value="C2 domain (Calcium/lipid-binding domain, CaLB)"/>
    <property type="match status" value="1"/>
</dbReference>
<reference evidence="14" key="1">
    <citation type="journal article" date="2023" name="G3 (Bethesda)">
        <title>Whole genome assemblies of Zophobas morio and Tenebrio molitor.</title>
        <authorList>
            <person name="Kaur S."/>
            <person name="Stinson S.A."/>
            <person name="diCenzo G.C."/>
        </authorList>
    </citation>
    <scope>NUCLEOTIDE SEQUENCE</scope>
    <source>
        <strain evidence="14">QUZm001</strain>
    </source>
</reference>
<feature type="domain" description="C2" evidence="10">
    <location>
        <begin position="1464"/>
        <end position="1610"/>
    </location>
</feature>